<sequence>MITMCTHCGGLNNIPLDKLNNNPNCGKCKNPLYTGEPISMTGTQLTRAIEKTDELLVVDFWATWCGPCQQFAPTFKQAANQLEPKARFIKIETEAEQAIAAKYSIRSIPTLVLFKNGQEIDRVSGALSAPDLTNWINQHS</sequence>
<dbReference type="GO" id="GO:0015035">
    <property type="term" value="F:protein-disulfide reductase activity"/>
    <property type="evidence" value="ECO:0007669"/>
    <property type="project" value="UniProtKB-UniRule"/>
</dbReference>
<dbReference type="Pfam" id="PF00085">
    <property type="entry name" value="Thioredoxin"/>
    <property type="match status" value="1"/>
</dbReference>
<dbReference type="PANTHER" id="PTHR45663:SF40">
    <property type="entry name" value="THIOREDOXIN 2"/>
    <property type="match status" value="1"/>
</dbReference>
<dbReference type="GO" id="GO:0005829">
    <property type="term" value="C:cytosol"/>
    <property type="evidence" value="ECO:0007669"/>
    <property type="project" value="TreeGrafter"/>
</dbReference>
<evidence type="ECO:0000256" key="5">
    <source>
        <dbReference type="ARBA" id="ARBA00023157"/>
    </source>
</evidence>
<dbReference type="PRINTS" id="PR00421">
    <property type="entry name" value="THIOREDOXIN"/>
</dbReference>
<dbReference type="PANTHER" id="PTHR45663">
    <property type="entry name" value="GEO12009P1"/>
    <property type="match status" value="1"/>
</dbReference>
<dbReference type="KEGG" id="tho:SP60_03480"/>
<dbReference type="Gene3D" id="3.40.30.10">
    <property type="entry name" value="Glutaredoxin"/>
    <property type="match status" value="1"/>
</dbReference>
<evidence type="ECO:0000256" key="6">
    <source>
        <dbReference type="ARBA" id="ARBA00023284"/>
    </source>
</evidence>
<keyword evidence="2" id="KW-0813">Transport</keyword>
<keyword evidence="3" id="KW-0479">Metal-binding</keyword>
<accession>A0A0M3TU56</accession>
<dbReference type="STRING" id="1705394.SP60_03480"/>
<dbReference type="InterPro" id="IPR013766">
    <property type="entry name" value="Thioredoxin_domain"/>
</dbReference>
<reference evidence="9 10" key="1">
    <citation type="journal article" date="2015" name="Genome Announc.">
        <title>Genome Sequence of 'Candidatus Thioglobus autotrophica' Strain EF1, a Chemoautotroph from the SUP05 Clade of Marine Gammaproteobacteria.</title>
        <authorList>
            <person name="Shah V."/>
            <person name="Morris R.M."/>
        </authorList>
    </citation>
    <scope>NUCLEOTIDE SEQUENCE [LARGE SCALE GENOMIC DNA]</scope>
    <source>
        <strain evidence="9 10">EF1</strain>
    </source>
</reference>
<organism evidence="9 10">
    <name type="scientific">Candidatus Thioglobus autotrophicus</name>
    <dbReference type="NCBI Taxonomy" id="1705394"/>
    <lineage>
        <taxon>Bacteria</taxon>
        <taxon>Pseudomonadati</taxon>
        <taxon>Pseudomonadota</taxon>
        <taxon>Gammaproteobacteria</taxon>
        <taxon>Candidatus Pseudothioglobaceae</taxon>
        <taxon>Candidatus Thioglobus</taxon>
    </lineage>
</organism>
<keyword evidence="6" id="KW-0676">Redox-active center</keyword>
<gene>
    <name evidence="9" type="ORF">SP60_03480</name>
</gene>
<dbReference type="InterPro" id="IPR017937">
    <property type="entry name" value="Thioredoxin_CS"/>
</dbReference>
<evidence type="ECO:0000256" key="1">
    <source>
        <dbReference type="ARBA" id="ARBA00008987"/>
    </source>
</evidence>
<dbReference type="NCBIfam" id="NF008229">
    <property type="entry name" value="PRK10996.1"/>
    <property type="match status" value="1"/>
</dbReference>
<dbReference type="SUPFAM" id="SSF52833">
    <property type="entry name" value="Thioredoxin-like"/>
    <property type="match status" value="1"/>
</dbReference>
<dbReference type="InterPro" id="IPR036249">
    <property type="entry name" value="Thioredoxin-like_sf"/>
</dbReference>
<evidence type="ECO:0000256" key="2">
    <source>
        <dbReference type="ARBA" id="ARBA00022448"/>
    </source>
</evidence>
<dbReference type="Proteomes" id="UP000058020">
    <property type="component" value="Chromosome"/>
</dbReference>
<dbReference type="AlphaFoldDB" id="A0A0M3TU56"/>
<dbReference type="RefSeq" id="WP_053951309.1">
    <property type="nucleotide sequence ID" value="NZ_CP010552.1"/>
</dbReference>
<evidence type="ECO:0000256" key="3">
    <source>
        <dbReference type="ARBA" id="ARBA00022723"/>
    </source>
</evidence>
<evidence type="ECO:0000313" key="10">
    <source>
        <dbReference type="Proteomes" id="UP000058020"/>
    </source>
</evidence>
<evidence type="ECO:0000313" key="9">
    <source>
        <dbReference type="EMBL" id="ALE52365.1"/>
    </source>
</evidence>
<keyword evidence="5" id="KW-1015">Disulfide bond</keyword>
<dbReference type="PATRIC" id="fig|1705394.5.peg.703"/>
<dbReference type="Pfam" id="PF21352">
    <property type="entry name" value="Zn_ribbon_Thio2"/>
    <property type="match status" value="1"/>
</dbReference>
<dbReference type="OrthoDB" id="9790390at2"/>
<keyword evidence="4" id="KW-0249">Electron transport</keyword>
<dbReference type="InterPro" id="IPR049299">
    <property type="entry name" value="Thio2_N"/>
</dbReference>
<dbReference type="PROSITE" id="PS00194">
    <property type="entry name" value="THIOREDOXIN_1"/>
    <property type="match status" value="1"/>
</dbReference>
<evidence type="ECO:0000256" key="7">
    <source>
        <dbReference type="NCBIfam" id="TIGR01068"/>
    </source>
</evidence>
<feature type="domain" description="Thioredoxin" evidence="8">
    <location>
        <begin position="16"/>
        <end position="140"/>
    </location>
</feature>
<name>A0A0M3TU56_9GAMM</name>
<dbReference type="PROSITE" id="PS51352">
    <property type="entry name" value="THIOREDOXIN_2"/>
    <property type="match status" value="1"/>
</dbReference>
<dbReference type="GO" id="GO:0046872">
    <property type="term" value="F:metal ion binding"/>
    <property type="evidence" value="ECO:0007669"/>
    <property type="project" value="UniProtKB-KW"/>
</dbReference>
<protein>
    <recommendedName>
        <fullName evidence="7">Thioredoxin</fullName>
    </recommendedName>
</protein>
<dbReference type="InterPro" id="IPR005746">
    <property type="entry name" value="Thioredoxin"/>
</dbReference>
<dbReference type="EMBL" id="CP010552">
    <property type="protein sequence ID" value="ALE52365.1"/>
    <property type="molecule type" value="Genomic_DNA"/>
</dbReference>
<proteinExistence type="inferred from homology"/>
<keyword evidence="10" id="KW-1185">Reference proteome</keyword>
<dbReference type="FunFam" id="3.40.30.10:FF:000001">
    <property type="entry name" value="Thioredoxin"/>
    <property type="match status" value="1"/>
</dbReference>
<comment type="similarity">
    <text evidence="1">Belongs to the thioredoxin family.</text>
</comment>
<evidence type="ECO:0000259" key="8">
    <source>
        <dbReference type="PROSITE" id="PS51352"/>
    </source>
</evidence>
<dbReference type="NCBIfam" id="TIGR01068">
    <property type="entry name" value="thioredoxin"/>
    <property type="match status" value="1"/>
</dbReference>
<dbReference type="CDD" id="cd02947">
    <property type="entry name" value="TRX_family"/>
    <property type="match status" value="1"/>
</dbReference>
<dbReference type="Gene3D" id="2.30.30.380">
    <property type="entry name" value="Zn-finger domain of Sec23/24"/>
    <property type="match status" value="1"/>
</dbReference>
<evidence type="ECO:0000256" key="4">
    <source>
        <dbReference type="ARBA" id="ARBA00022982"/>
    </source>
</evidence>